<accession>A0A1V6R1M6</accession>
<keyword evidence="3" id="KW-1185">Reference proteome</keyword>
<dbReference type="Proteomes" id="UP000191518">
    <property type="component" value="Unassembled WGS sequence"/>
</dbReference>
<organism evidence="2 3">
    <name type="scientific">Penicillium vulpinum</name>
    <dbReference type="NCBI Taxonomy" id="29845"/>
    <lineage>
        <taxon>Eukaryota</taxon>
        <taxon>Fungi</taxon>
        <taxon>Dikarya</taxon>
        <taxon>Ascomycota</taxon>
        <taxon>Pezizomycotina</taxon>
        <taxon>Eurotiomycetes</taxon>
        <taxon>Eurotiomycetidae</taxon>
        <taxon>Eurotiales</taxon>
        <taxon>Aspergillaceae</taxon>
        <taxon>Penicillium</taxon>
    </lineage>
</organism>
<evidence type="ECO:0000313" key="2">
    <source>
        <dbReference type="EMBL" id="OQD95152.1"/>
    </source>
</evidence>
<feature type="region of interest" description="Disordered" evidence="1">
    <location>
        <begin position="14"/>
        <end position="33"/>
    </location>
</feature>
<name>A0A1V6R1M6_9EURO</name>
<protein>
    <submittedName>
        <fullName evidence="2">Uncharacterized protein</fullName>
    </submittedName>
</protein>
<dbReference type="AlphaFoldDB" id="A0A1V6R1M6"/>
<evidence type="ECO:0000256" key="1">
    <source>
        <dbReference type="SAM" id="MobiDB-lite"/>
    </source>
</evidence>
<reference evidence="3" key="1">
    <citation type="journal article" date="2017" name="Nat. Microbiol.">
        <title>Global analysis of biosynthetic gene clusters reveals vast potential of secondary metabolite production in Penicillium species.</title>
        <authorList>
            <person name="Nielsen J.C."/>
            <person name="Grijseels S."/>
            <person name="Prigent S."/>
            <person name="Ji B."/>
            <person name="Dainat J."/>
            <person name="Nielsen K.F."/>
            <person name="Frisvad J.C."/>
            <person name="Workman M."/>
            <person name="Nielsen J."/>
        </authorList>
    </citation>
    <scope>NUCLEOTIDE SEQUENCE [LARGE SCALE GENOMIC DNA]</scope>
    <source>
        <strain evidence="3">IBT 29486</strain>
    </source>
</reference>
<dbReference type="EMBL" id="MDYP01000119">
    <property type="protein sequence ID" value="OQD95152.1"/>
    <property type="molecule type" value="Genomic_DNA"/>
</dbReference>
<evidence type="ECO:0000313" key="3">
    <source>
        <dbReference type="Proteomes" id="UP000191518"/>
    </source>
</evidence>
<proteinExistence type="predicted"/>
<sequence>MASLGLDYLLSSNSEPEIVPESPPGTVPISETPIVPSTEYSQRISESPIAELINR</sequence>
<comment type="caution">
    <text evidence="2">The sequence shown here is derived from an EMBL/GenBank/DDBJ whole genome shotgun (WGS) entry which is preliminary data.</text>
</comment>
<gene>
    <name evidence="2" type="ORF">PENVUL_c120G02181</name>
</gene>